<dbReference type="GO" id="GO:0015293">
    <property type="term" value="F:symporter activity"/>
    <property type="evidence" value="ECO:0007669"/>
    <property type="project" value="UniProtKB-KW"/>
</dbReference>
<evidence type="ECO:0000256" key="6">
    <source>
        <dbReference type="ARBA" id="ARBA00023136"/>
    </source>
</evidence>
<accession>A0A9D2B7I7</accession>
<feature type="transmembrane region" description="Helical" evidence="7">
    <location>
        <begin position="345"/>
        <end position="370"/>
    </location>
</feature>
<keyword evidence="6 7" id="KW-0472">Membrane</keyword>
<dbReference type="PANTHER" id="PTHR42865">
    <property type="entry name" value="PROTON/GLUTAMATE-ASPARTATE SYMPORTER"/>
    <property type="match status" value="1"/>
</dbReference>
<dbReference type="InterPro" id="IPR001991">
    <property type="entry name" value="Na-dicarboxylate_symporter"/>
</dbReference>
<reference evidence="8" key="1">
    <citation type="journal article" date="2021" name="PeerJ">
        <title>Extensive microbial diversity within the chicken gut microbiome revealed by metagenomics and culture.</title>
        <authorList>
            <person name="Gilroy R."/>
            <person name="Ravi A."/>
            <person name="Getino M."/>
            <person name="Pursley I."/>
            <person name="Horton D.L."/>
            <person name="Alikhan N.F."/>
            <person name="Baker D."/>
            <person name="Gharbi K."/>
            <person name="Hall N."/>
            <person name="Watson M."/>
            <person name="Adriaenssens E.M."/>
            <person name="Foster-Nyarko E."/>
            <person name="Jarju S."/>
            <person name="Secka A."/>
            <person name="Antonio M."/>
            <person name="Oren A."/>
            <person name="Chaudhuri R.R."/>
            <person name="La Ragione R."/>
            <person name="Hildebrand F."/>
            <person name="Pallen M.J."/>
        </authorList>
    </citation>
    <scope>NUCLEOTIDE SEQUENCE</scope>
    <source>
        <strain evidence="8">CHK188-5543</strain>
    </source>
</reference>
<sequence>MAKVKKLGFATKVLLGLILGGILGLIVGPSISCIGFIGTIFLRLLRCCVVPLILCNIVLAVASMGDVKKLGRIGVKLIVIFLATTFVAATVGLLTALVINPGFGFEMEVAGEVAEQVAPTFSSIMLSFFGTNIIESMSTATLLHIISFAIISGIGIMYMKEEDQTKLLNGFGIISRYIMSFLRLVMKFTPIGVFCLMANTTGQYGTDVLGPLGKFILTIYVGLAIHAFVVYGGLYVIGTHKSPLKFYKLISPVWVTSFSTCSTAATMPVSMRVCEENLKLRKEVSDLTIPLGANMNMDGNGLWYGVVAIFVAEVIGMDMSLGTMIIAILTGVLMTLGSPGIPGGIIVATTIFLQTMGMPIEFVALLSGIFSIMDMGITTVNCVGSVVVAAVVSASEEARAQKDQKKRGASPANA</sequence>
<keyword evidence="5 7" id="KW-1133">Transmembrane helix</keyword>
<dbReference type="GO" id="GO:0006835">
    <property type="term" value="P:dicarboxylic acid transport"/>
    <property type="evidence" value="ECO:0007669"/>
    <property type="project" value="TreeGrafter"/>
</dbReference>
<keyword evidence="3" id="KW-1003">Cell membrane</keyword>
<proteinExistence type="predicted"/>
<feature type="transmembrane region" description="Helical" evidence="7">
    <location>
        <begin position="12"/>
        <end position="37"/>
    </location>
</feature>
<dbReference type="Gene3D" id="1.10.3860.10">
    <property type="entry name" value="Sodium:dicarboxylate symporter"/>
    <property type="match status" value="1"/>
</dbReference>
<feature type="transmembrane region" description="Helical" evidence="7">
    <location>
        <begin position="180"/>
        <end position="200"/>
    </location>
</feature>
<keyword evidence="4 7" id="KW-0812">Transmembrane</keyword>
<organism evidence="8 9">
    <name type="scientific">Candidatus Anaerotruncus excrementipullorum</name>
    <dbReference type="NCBI Taxonomy" id="2838465"/>
    <lineage>
        <taxon>Bacteria</taxon>
        <taxon>Bacillati</taxon>
        <taxon>Bacillota</taxon>
        <taxon>Clostridia</taxon>
        <taxon>Eubacteriales</taxon>
        <taxon>Oscillospiraceae</taxon>
        <taxon>Anaerotruncus</taxon>
    </lineage>
</organism>
<evidence type="ECO:0000256" key="5">
    <source>
        <dbReference type="ARBA" id="ARBA00022989"/>
    </source>
</evidence>
<dbReference type="PANTHER" id="PTHR42865:SF7">
    <property type="entry name" value="PROTON_GLUTAMATE-ASPARTATE SYMPORTER"/>
    <property type="match status" value="1"/>
</dbReference>
<feature type="transmembrane region" description="Helical" evidence="7">
    <location>
        <begin position="212"/>
        <end position="237"/>
    </location>
</feature>
<reference evidence="8" key="2">
    <citation type="submission" date="2021-04" db="EMBL/GenBank/DDBJ databases">
        <authorList>
            <person name="Gilroy R."/>
        </authorList>
    </citation>
    <scope>NUCLEOTIDE SEQUENCE</scope>
    <source>
        <strain evidence="8">CHK188-5543</strain>
    </source>
</reference>
<dbReference type="Proteomes" id="UP000886800">
    <property type="component" value="Unassembled WGS sequence"/>
</dbReference>
<evidence type="ECO:0000313" key="9">
    <source>
        <dbReference type="Proteomes" id="UP000886800"/>
    </source>
</evidence>
<evidence type="ECO:0000256" key="4">
    <source>
        <dbReference type="ARBA" id="ARBA00022692"/>
    </source>
</evidence>
<name>A0A9D2B7I7_9FIRM</name>
<evidence type="ECO:0000313" key="8">
    <source>
        <dbReference type="EMBL" id="HIX65921.1"/>
    </source>
</evidence>
<dbReference type="InterPro" id="IPR036458">
    <property type="entry name" value="Na:dicarbo_symporter_sf"/>
</dbReference>
<comment type="caution">
    <text evidence="8">The sequence shown here is derived from an EMBL/GenBank/DDBJ whole genome shotgun (WGS) entry which is preliminary data.</text>
</comment>
<evidence type="ECO:0000256" key="2">
    <source>
        <dbReference type="ARBA" id="ARBA00022448"/>
    </source>
</evidence>
<feature type="transmembrane region" description="Helical" evidence="7">
    <location>
        <begin position="43"/>
        <end position="65"/>
    </location>
</feature>
<dbReference type="GO" id="GO:0005886">
    <property type="term" value="C:plasma membrane"/>
    <property type="evidence" value="ECO:0007669"/>
    <property type="project" value="UniProtKB-SubCell"/>
</dbReference>
<keyword evidence="2" id="KW-0813">Transport</keyword>
<evidence type="ECO:0000256" key="7">
    <source>
        <dbReference type="SAM" id="Phobius"/>
    </source>
</evidence>
<gene>
    <name evidence="8" type="ORF">H9736_06685</name>
</gene>
<dbReference type="SUPFAM" id="SSF118215">
    <property type="entry name" value="Proton glutamate symport protein"/>
    <property type="match status" value="1"/>
</dbReference>
<dbReference type="AlphaFoldDB" id="A0A9D2B7I7"/>
<protein>
    <submittedName>
        <fullName evidence="8">Dicarboxylate/amino acid:cation symporter</fullName>
    </submittedName>
</protein>
<feature type="transmembrane region" description="Helical" evidence="7">
    <location>
        <begin position="141"/>
        <end position="159"/>
    </location>
</feature>
<evidence type="ECO:0000256" key="1">
    <source>
        <dbReference type="ARBA" id="ARBA00004651"/>
    </source>
</evidence>
<dbReference type="PRINTS" id="PR00173">
    <property type="entry name" value="EDTRNSPORT"/>
</dbReference>
<feature type="transmembrane region" description="Helical" evidence="7">
    <location>
        <begin position="77"/>
        <end position="99"/>
    </location>
</feature>
<dbReference type="EMBL" id="DXES01000147">
    <property type="protein sequence ID" value="HIX65921.1"/>
    <property type="molecule type" value="Genomic_DNA"/>
</dbReference>
<dbReference type="Pfam" id="PF00375">
    <property type="entry name" value="SDF"/>
    <property type="match status" value="1"/>
</dbReference>
<comment type="subcellular location">
    <subcellularLocation>
        <location evidence="1">Cell membrane</location>
        <topology evidence="1">Multi-pass membrane protein</topology>
    </subcellularLocation>
</comment>
<evidence type="ECO:0000256" key="3">
    <source>
        <dbReference type="ARBA" id="ARBA00022475"/>
    </source>
</evidence>